<dbReference type="CDD" id="cd00209">
    <property type="entry name" value="DHFR"/>
    <property type="match status" value="1"/>
</dbReference>
<gene>
    <name evidence="9" type="primary">dyr</name>
    <name evidence="9" type="ORF">NCTC4670_00543</name>
</gene>
<dbReference type="PROSITE" id="PS00075">
    <property type="entry name" value="DHFR_1"/>
    <property type="match status" value="1"/>
</dbReference>
<feature type="domain" description="DHFR" evidence="8">
    <location>
        <begin position="4"/>
        <end position="164"/>
    </location>
</feature>
<dbReference type="RefSeq" id="WP_003050336.1">
    <property type="nucleotide sequence ID" value="NZ_JAIEZU010000012.1"/>
</dbReference>
<keyword evidence="6 9" id="KW-0560">Oxidoreductase</keyword>
<dbReference type="InterPro" id="IPR024072">
    <property type="entry name" value="DHFR-like_dom_sf"/>
</dbReference>
<dbReference type="PANTHER" id="PTHR48069">
    <property type="entry name" value="DIHYDROFOLATE REDUCTASE"/>
    <property type="match status" value="1"/>
</dbReference>
<dbReference type="EC" id="1.5.1.3" evidence="3"/>
<protein>
    <recommendedName>
        <fullName evidence="3">dihydrofolate reductase</fullName>
        <ecNumber evidence="3">1.5.1.3</ecNumber>
    </recommendedName>
</protein>
<reference evidence="9 10" key="1">
    <citation type="submission" date="2018-06" db="EMBL/GenBank/DDBJ databases">
        <authorList>
            <consortium name="Pathogen Informatics"/>
            <person name="Doyle S."/>
        </authorList>
    </citation>
    <scope>NUCLEOTIDE SEQUENCE [LARGE SCALE GENOMIC DNA]</scope>
    <source>
        <strain evidence="9 10">NCTC4670</strain>
    </source>
</reference>
<organism evidence="9 10">
    <name type="scientific">Streptococcus dysgalactiae subsp. dysgalactiae</name>
    <dbReference type="NCBI Taxonomy" id="99822"/>
    <lineage>
        <taxon>Bacteria</taxon>
        <taxon>Bacillati</taxon>
        <taxon>Bacillota</taxon>
        <taxon>Bacilli</taxon>
        <taxon>Lactobacillales</taxon>
        <taxon>Streptococcaceae</taxon>
        <taxon>Streptococcus</taxon>
    </lineage>
</organism>
<dbReference type="Gene3D" id="3.40.430.10">
    <property type="entry name" value="Dihydrofolate Reductase, subunit A"/>
    <property type="match status" value="1"/>
</dbReference>
<dbReference type="InterPro" id="IPR001796">
    <property type="entry name" value="DHFR_dom"/>
</dbReference>
<dbReference type="Proteomes" id="UP000254797">
    <property type="component" value="Unassembled WGS sequence"/>
</dbReference>
<dbReference type="InterPro" id="IPR017925">
    <property type="entry name" value="DHFR_CS"/>
</dbReference>
<proteinExistence type="inferred from homology"/>
<dbReference type="GO" id="GO:0046452">
    <property type="term" value="P:dihydrofolate metabolic process"/>
    <property type="evidence" value="ECO:0007669"/>
    <property type="project" value="TreeGrafter"/>
</dbReference>
<name>A0A380JSV6_STRDY</name>
<dbReference type="UniPathway" id="UPA00077">
    <property type="reaction ID" value="UER00158"/>
</dbReference>
<evidence type="ECO:0000256" key="2">
    <source>
        <dbReference type="ARBA" id="ARBA00009539"/>
    </source>
</evidence>
<evidence type="ECO:0000256" key="3">
    <source>
        <dbReference type="ARBA" id="ARBA00012856"/>
    </source>
</evidence>
<dbReference type="GO" id="GO:0006730">
    <property type="term" value="P:one-carbon metabolic process"/>
    <property type="evidence" value="ECO:0007669"/>
    <property type="project" value="UniProtKB-KW"/>
</dbReference>
<evidence type="ECO:0000259" key="8">
    <source>
        <dbReference type="PROSITE" id="PS51330"/>
    </source>
</evidence>
<dbReference type="AlphaFoldDB" id="A0A380JSV6"/>
<dbReference type="PANTHER" id="PTHR48069:SF3">
    <property type="entry name" value="DIHYDROFOLATE REDUCTASE"/>
    <property type="match status" value="1"/>
</dbReference>
<comment type="pathway">
    <text evidence="1">Cofactor biosynthesis; tetrahydrofolate biosynthesis; 5,6,7,8-tetrahydrofolate from 7,8-dihydrofolate: step 1/1.</text>
</comment>
<evidence type="ECO:0000256" key="1">
    <source>
        <dbReference type="ARBA" id="ARBA00004903"/>
    </source>
</evidence>
<dbReference type="GO" id="GO:0046654">
    <property type="term" value="P:tetrahydrofolate biosynthetic process"/>
    <property type="evidence" value="ECO:0007669"/>
    <property type="project" value="UniProtKB-UniPathway"/>
</dbReference>
<evidence type="ECO:0000313" key="10">
    <source>
        <dbReference type="Proteomes" id="UP000254797"/>
    </source>
</evidence>
<dbReference type="GO" id="GO:0005829">
    <property type="term" value="C:cytosol"/>
    <property type="evidence" value="ECO:0007669"/>
    <property type="project" value="TreeGrafter"/>
</dbReference>
<dbReference type="PRINTS" id="PR00070">
    <property type="entry name" value="DHFR"/>
</dbReference>
<dbReference type="InterPro" id="IPR012259">
    <property type="entry name" value="DHFR"/>
</dbReference>
<comment type="similarity">
    <text evidence="2 7">Belongs to the dihydrofolate reductase family.</text>
</comment>
<dbReference type="SUPFAM" id="SSF53597">
    <property type="entry name" value="Dihydrofolate reductase-like"/>
    <property type="match status" value="1"/>
</dbReference>
<evidence type="ECO:0000256" key="6">
    <source>
        <dbReference type="ARBA" id="ARBA00023002"/>
    </source>
</evidence>
<dbReference type="GO" id="GO:0046655">
    <property type="term" value="P:folic acid metabolic process"/>
    <property type="evidence" value="ECO:0007669"/>
    <property type="project" value="TreeGrafter"/>
</dbReference>
<dbReference type="PROSITE" id="PS51330">
    <property type="entry name" value="DHFR_2"/>
    <property type="match status" value="1"/>
</dbReference>
<dbReference type="Pfam" id="PF00186">
    <property type="entry name" value="DHFR_1"/>
    <property type="match status" value="1"/>
</dbReference>
<dbReference type="FunFam" id="3.40.430.10:FF:000009">
    <property type="entry name" value="Dihydrofolate reductase"/>
    <property type="match status" value="1"/>
</dbReference>
<accession>A0A380JSV6</accession>
<evidence type="ECO:0000256" key="7">
    <source>
        <dbReference type="RuleBase" id="RU004474"/>
    </source>
</evidence>
<dbReference type="GO" id="GO:0004146">
    <property type="term" value="F:dihydrofolate reductase activity"/>
    <property type="evidence" value="ECO:0007669"/>
    <property type="project" value="UniProtKB-EC"/>
</dbReference>
<sequence>MTKEMIAIWAEDEAGLIGVDGKLPWYLPRELQHFKETTLNQAILMGRVTFDGMNRRLLPNRQTLVMTRDVNYQVDGVLTMTSVEEVLDWYHAQEKTLYVIGGSKVLEAFDGYFNRVIKTVVYHQFEGDTYRPKLDLSRFKEEIQTFYPKDANNPYDFTVTVLKHQ</sequence>
<keyword evidence="5" id="KW-0521">NADP</keyword>
<dbReference type="EMBL" id="UHFG01000004">
    <property type="protein sequence ID" value="SUN48542.1"/>
    <property type="molecule type" value="Genomic_DNA"/>
</dbReference>
<keyword evidence="4" id="KW-0554">One-carbon metabolism</keyword>
<evidence type="ECO:0000313" key="9">
    <source>
        <dbReference type="EMBL" id="SUN48542.1"/>
    </source>
</evidence>
<dbReference type="GO" id="GO:0050661">
    <property type="term" value="F:NADP binding"/>
    <property type="evidence" value="ECO:0007669"/>
    <property type="project" value="InterPro"/>
</dbReference>
<evidence type="ECO:0000256" key="4">
    <source>
        <dbReference type="ARBA" id="ARBA00022563"/>
    </source>
</evidence>
<evidence type="ECO:0000256" key="5">
    <source>
        <dbReference type="ARBA" id="ARBA00022857"/>
    </source>
</evidence>